<keyword evidence="3" id="KW-1185">Reference proteome</keyword>
<reference evidence="2" key="1">
    <citation type="submission" date="2022-11" db="EMBL/GenBank/DDBJ databases">
        <title>Minimal conservation of predation-associated metabolite biosynthetic gene clusters underscores biosynthetic potential of Myxococcota including descriptions for ten novel species: Archangium lansinium sp. nov., Myxococcus landrumus sp. nov., Nannocystis bai.</title>
        <authorList>
            <person name="Ahearne A."/>
            <person name="Stevens C."/>
            <person name="Phillips K."/>
        </authorList>
    </citation>
    <scope>NUCLEOTIDE SEQUENCE</scope>
    <source>
        <strain evidence="2">Na p29</strain>
    </source>
</reference>
<accession>A0A9X3EJH0</accession>
<protein>
    <submittedName>
        <fullName evidence="2">Uncharacterized protein</fullName>
    </submittedName>
</protein>
<dbReference type="RefSeq" id="WP_267766436.1">
    <property type="nucleotide sequence ID" value="NZ_JAPNKE010000002.1"/>
</dbReference>
<dbReference type="AlphaFoldDB" id="A0A9X3EJH0"/>
<dbReference type="Proteomes" id="UP001150924">
    <property type="component" value="Unassembled WGS sequence"/>
</dbReference>
<sequence>MLDVVKHDEDGEPRAGGELDLAAGVAAADAEPAAARPRQAELGQIGAAGHQALEPDLHARQLGVVVGEVGQVGVAAEDARAVEVEVAAAVDVGPARREAQIAGPQVVATIEPLDVDALDPPQEIEQVRVRQPLGRGGAGQGNVGLAGEPGGRRLGLAEQRGGVDDDDRVEHRQRFNRLAVGHDSPPHGRVRWARAIVKLARRG</sequence>
<comment type="caution">
    <text evidence="2">The sequence shown here is derived from an EMBL/GenBank/DDBJ whole genome shotgun (WGS) entry which is preliminary data.</text>
</comment>
<feature type="region of interest" description="Disordered" evidence="1">
    <location>
        <begin position="132"/>
        <end position="169"/>
    </location>
</feature>
<name>A0A9X3EJH0_9BACT</name>
<organism evidence="2 3">
    <name type="scientific">Nannocystis pusilla</name>
    <dbReference type="NCBI Taxonomy" id="889268"/>
    <lineage>
        <taxon>Bacteria</taxon>
        <taxon>Pseudomonadati</taxon>
        <taxon>Myxococcota</taxon>
        <taxon>Polyangia</taxon>
        <taxon>Nannocystales</taxon>
        <taxon>Nannocystaceae</taxon>
        <taxon>Nannocystis</taxon>
    </lineage>
</organism>
<evidence type="ECO:0000256" key="1">
    <source>
        <dbReference type="SAM" id="MobiDB-lite"/>
    </source>
</evidence>
<proteinExistence type="predicted"/>
<dbReference type="EMBL" id="JAPNKE010000002">
    <property type="protein sequence ID" value="MCY1004835.1"/>
    <property type="molecule type" value="Genomic_DNA"/>
</dbReference>
<feature type="compositionally biased region" description="Gly residues" evidence="1">
    <location>
        <begin position="134"/>
        <end position="153"/>
    </location>
</feature>
<evidence type="ECO:0000313" key="3">
    <source>
        <dbReference type="Proteomes" id="UP001150924"/>
    </source>
</evidence>
<evidence type="ECO:0000313" key="2">
    <source>
        <dbReference type="EMBL" id="MCY1004835.1"/>
    </source>
</evidence>
<gene>
    <name evidence="2" type="ORF">OV079_04450</name>
</gene>